<proteinExistence type="evidence at transcript level"/>
<keyword evidence="1" id="KW-0808">Transferase</keyword>
<organism evidence="5">
    <name type="scientific">Hydra vulgaris</name>
    <name type="common">Hydra</name>
    <name type="synonym">Hydra attenuata</name>
    <dbReference type="NCBI Taxonomy" id="6087"/>
    <lineage>
        <taxon>Eukaryota</taxon>
        <taxon>Metazoa</taxon>
        <taxon>Cnidaria</taxon>
        <taxon>Hydrozoa</taxon>
        <taxon>Hydroidolina</taxon>
        <taxon>Anthoathecata</taxon>
        <taxon>Aplanulata</taxon>
        <taxon>Hydridae</taxon>
        <taxon>Hydra</taxon>
    </lineage>
</organism>
<evidence type="ECO:0000256" key="3">
    <source>
        <dbReference type="SAM" id="MobiDB-lite"/>
    </source>
</evidence>
<feature type="compositionally biased region" description="Acidic residues" evidence="3">
    <location>
        <begin position="352"/>
        <end position="364"/>
    </location>
</feature>
<dbReference type="AlphaFoldDB" id="T2M621"/>
<dbReference type="Pfam" id="PF23046">
    <property type="entry name" value="tSH3-B_UBE2O"/>
    <property type="match status" value="1"/>
</dbReference>
<dbReference type="Pfam" id="PF23043">
    <property type="entry name" value="SH3-B_UBE2O"/>
    <property type="match status" value="1"/>
</dbReference>
<evidence type="ECO:0000256" key="1">
    <source>
        <dbReference type="ARBA" id="ARBA00022679"/>
    </source>
</evidence>
<evidence type="ECO:0000313" key="5">
    <source>
        <dbReference type="EMBL" id="CDG67506.1"/>
    </source>
</evidence>
<dbReference type="InterPro" id="IPR057733">
    <property type="entry name" value="UBE2O-like_SH3-B"/>
</dbReference>
<dbReference type="Pfam" id="PF00179">
    <property type="entry name" value="UQ_con"/>
    <property type="match status" value="1"/>
</dbReference>
<dbReference type="SUPFAM" id="SSF54495">
    <property type="entry name" value="UBC-like"/>
    <property type="match status" value="1"/>
</dbReference>
<evidence type="ECO:0000259" key="4">
    <source>
        <dbReference type="PROSITE" id="PS50127"/>
    </source>
</evidence>
<dbReference type="Gene3D" id="3.10.110.10">
    <property type="entry name" value="Ubiquitin Conjugating Enzyme"/>
    <property type="match status" value="1"/>
</dbReference>
<dbReference type="Pfam" id="PF23044">
    <property type="entry name" value="SH3-C_UBE2O"/>
    <property type="match status" value="1"/>
</dbReference>
<dbReference type="CDD" id="cd23837">
    <property type="entry name" value="UBCc_UBE2O"/>
    <property type="match status" value="1"/>
</dbReference>
<dbReference type="GO" id="GO:0061631">
    <property type="term" value="F:ubiquitin conjugating enzyme activity"/>
    <property type="evidence" value="ECO:0007669"/>
    <property type="project" value="TreeGrafter"/>
</dbReference>
<dbReference type="InterPro" id="IPR057734">
    <property type="entry name" value="UBE2O-like_SH3-C"/>
</dbReference>
<dbReference type="PANTHER" id="PTHR46116">
    <property type="entry name" value="(E3-INDEPENDENT) E2 UBIQUITIN-CONJUGATING ENZYME"/>
    <property type="match status" value="1"/>
</dbReference>
<accession>T2M621</accession>
<keyword evidence="2" id="KW-0833">Ubl conjugation pathway</keyword>
<protein>
    <submittedName>
        <fullName evidence="5">Ubiquitin-conjugating enzyme E2 O</fullName>
    </submittedName>
</protein>
<dbReference type="PROSITE" id="PS50127">
    <property type="entry name" value="UBC_2"/>
    <property type="match status" value="1"/>
</dbReference>
<dbReference type="InterPro" id="IPR000608">
    <property type="entry name" value="UBC"/>
</dbReference>
<dbReference type="SMART" id="SM00212">
    <property type="entry name" value="UBCc"/>
    <property type="match status" value="1"/>
</dbReference>
<sequence length="973" mass="109599">LSNKKKFLENLINQLLNYKMISLSDKEKWSGLFEEDVIQNKEKKLGVVLKTVKNDEDSDDSENSSDDEHEKVKEGKVMVAWYNPHSKWSDDEIKVVDENSIELVDRSLLPGDAVRWVLKARGSQKGLVKSVDVKVDVVIVGTNHILKDIPVALLPPLDENISCGTPIIKGSWLGIIRGQSIDLTVRLKNGSKCVISGESINELHDVTDQRDEDSTFYNNYFYPGQQIQGIARVFKEAKWILGTKPAIKNQGKVKAVVEQVDLTKLMIDWQLLGYSGSQQDTNLPYNQHLTKEEVMSKDFSVLKNYRDNNIQIGDKAYYILTQADVDQCLSEISKVTKKDKVNEKGASKTVISDDDDDSDSDIEVEPVIGTNSLSSAPNSSRRGVVRPRRRRNVVLQKRKKRYHPLVSFVAGEKICVEICKTKTKAAVLWQDGSFSENIPSTELYPVMNLDDSEFFPGDFVVDKRANSLPEKFGVVQMADNTARVCTVLWFYGHGLNDKQEIENDVSVYDIADHRDYTFRAGDVVLRLASEDNSNENENVIVSPAGQVIQVNNDGTVKVRWIDDSISSVKSTNLIVVDHEDDDNWDNEVENNSVYSLDGDEEEWETASDASDATFETVYDNINPLEDIIMRSLASLNTTSSSNNPHVGSVDSVIGLNQRTADYLNKLSQQFARESSVDSTTTENSTKCVSEDVQTLDAESVFLQNNQTFNQTINGFSSVECVPSCHHFFNNVLVPTNTRTFNAAVLKEVKMIKAHLPSGIVVKSFDDRMDLFSVLIYGPSGTPYEGGIFYFDMQLPENYPNVPPLVHYHSYCTERLNPNLYEEGKVCVSLLGTWSGKGSETWTSKSSLRQLLLSIQGLILCEEPYYNEAGYEKQRGTDEGKENSRMYNEMAVIKNMQSILRLTARPPEIFLNEVTSYFQENLPRIIKKCENWLNSSDFPPAFPLFPLSKGFCATLSRILEQLRENYSNSKTVVN</sequence>
<dbReference type="InterPro" id="IPR057735">
    <property type="entry name" value="UBE2O-like_tSH3-B"/>
</dbReference>
<evidence type="ECO:0000256" key="2">
    <source>
        <dbReference type="ARBA" id="ARBA00022786"/>
    </source>
</evidence>
<dbReference type="PANTHER" id="PTHR46116:SF15">
    <property type="entry name" value="(E3-INDEPENDENT) E2 UBIQUITIN-CONJUGATING ENZYME"/>
    <property type="match status" value="1"/>
</dbReference>
<dbReference type="OrthoDB" id="10036029at2759"/>
<feature type="compositionally biased region" description="Polar residues" evidence="3">
    <location>
        <begin position="369"/>
        <end position="380"/>
    </location>
</feature>
<name>T2M621_HYDVU</name>
<reference evidence="5" key="1">
    <citation type="journal article" date="2013" name="Genome Biol. Evol.">
        <title>Punctuated emergences of genetic and phenotypic innovations in eumetazoan, bilaterian, euteleostome, and hominidae ancestors.</title>
        <authorList>
            <person name="Wenger Y."/>
            <person name="Galliot B."/>
        </authorList>
    </citation>
    <scope>NUCLEOTIDE SEQUENCE</scope>
    <source>
        <tissue evidence="5">Whole animals</tissue>
    </source>
</reference>
<feature type="region of interest" description="Disordered" evidence="3">
    <location>
        <begin position="343"/>
        <end position="386"/>
    </location>
</feature>
<dbReference type="InterPro" id="IPR016135">
    <property type="entry name" value="UBQ-conjugating_enzyme/RWD"/>
</dbReference>
<feature type="domain" description="UBC core" evidence="4">
    <location>
        <begin position="739"/>
        <end position="899"/>
    </location>
</feature>
<dbReference type="EMBL" id="HAAD01001274">
    <property type="protein sequence ID" value="CDG67506.1"/>
    <property type="molecule type" value="mRNA"/>
</dbReference>
<feature type="non-terminal residue" evidence="5">
    <location>
        <position position="1"/>
    </location>
</feature>
<gene>
    <name evidence="5" type="primary">UBE2O</name>
</gene>